<reference evidence="2 3" key="1">
    <citation type="submission" date="2013-07" db="EMBL/GenBank/DDBJ databases">
        <title>The Genome Sequence of Cryptococcus heveanensis BCC8398.</title>
        <authorList>
            <consortium name="The Broad Institute Genome Sequencing Platform"/>
            <person name="Cuomo C."/>
            <person name="Litvintseva A."/>
            <person name="Chen Y."/>
            <person name="Heitman J."/>
            <person name="Sun S."/>
            <person name="Springer D."/>
            <person name="Dromer F."/>
            <person name="Young S.K."/>
            <person name="Zeng Q."/>
            <person name="Gargeya S."/>
            <person name="Fitzgerald M."/>
            <person name="Abouelleil A."/>
            <person name="Alvarado L."/>
            <person name="Berlin A.M."/>
            <person name="Chapman S.B."/>
            <person name="Dewar J."/>
            <person name="Goldberg J."/>
            <person name="Griggs A."/>
            <person name="Gujja S."/>
            <person name="Hansen M."/>
            <person name="Howarth C."/>
            <person name="Imamovic A."/>
            <person name="Larimer J."/>
            <person name="McCowan C."/>
            <person name="Murphy C."/>
            <person name="Pearson M."/>
            <person name="Priest M."/>
            <person name="Roberts A."/>
            <person name="Saif S."/>
            <person name="Shea T."/>
            <person name="Sykes S."/>
            <person name="Wortman J."/>
            <person name="Nusbaum C."/>
            <person name="Birren B."/>
        </authorList>
    </citation>
    <scope>NUCLEOTIDE SEQUENCE [LARGE SCALE GENOMIC DNA]</scope>
    <source>
        <strain evidence="2 3">BCC8398</strain>
    </source>
</reference>
<dbReference type="EMBL" id="KI669497">
    <property type="protein sequence ID" value="OCF35882.1"/>
    <property type="molecule type" value="Genomic_DNA"/>
</dbReference>
<protein>
    <submittedName>
        <fullName evidence="2">Uncharacterized protein</fullName>
    </submittedName>
</protein>
<reference evidence="3" key="2">
    <citation type="submission" date="2013-12" db="EMBL/GenBank/DDBJ databases">
        <title>Evolution of pathogenesis and genome organization in the Tremellales.</title>
        <authorList>
            <person name="Cuomo C."/>
            <person name="Litvintseva A."/>
            <person name="Heitman J."/>
            <person name="Chen Y."/>
            <person name="Sun S."/>
            <person name="Springer D."/>
            <person name="Dromer F."/>
            <person name="Young S."/>
            <person name="Zeng Q."/>
            <person name="Chapman S."/>
            <person name="Gujja S."/>
            <person name="Saif S."/>
            <person name="Birren B."/>
        </authorList>
    </citation>
    <scope>NUCLEOTIDE SEQUENCE [LARGE SCALE GENOMIC DNA]</scope>
    <source>
        <strain evidence="3">BCC8398</strain>
    </source>
</reference>
<feature type="compositionally biased region" description="Polar residues" evidence="1">
    <location>
        <begin position="7"/>
        <end position="25"/>
    </location>
</feature>
<feature type="region of interest" description="Disordered" evidence="1">
    <location>
        <begin position="560"/>
        <end position="588"/>
    </location>
</feature>
<keyword evidence="3" id="KW-1185">Reference proteome</keyword>
<feature type="compositionally biased region" description="Polar residues" evidence="1">
    <location>
        <begin position="436"/>
        <end position="448"/>
    </location>
</feature>
<feature type="region of interest" description="Disordered" evidence="1">
    <location>
        <begin position="430"/>
        <end position="496"/>
    </location>
</feature>
<proteinExistence type="predicted"/>
<feature type="compositionally biased region" description="Polar residues" evidence="1">
    <location>
        <begin position="570"/>
        <end position="579"/>
    </location>
</feature>
<feature type="compositionally biased region" description="Basic and acidic residues" evidence="1">
    <location>
        <begin position="450"/>
        <end position="463"/>
    </location>
</feature>
<feature type="compositionally biased region" description="Polar residues" evidence="1">
    <location>
        <begin position="77"/>
        <end position="108"/>
    </location>
</feature>
<gene>
    <name evidence="2" type="ORF">I316_02375</name>
</gene>
<feature type="compositionally biased region" description="Low complexity" evidence="1">
    <location>
        <begin position="38"/>
        <end position="56"/>
    </location>
</feature>
<feature type="region of interest" description="Disordered" evidence="1">
    <location>
        <begin position="1"/>
        <end position="211"/>
    </location>
</feature>
<evidence type="ECO:0000256" key="1">
    <source>
        <dbReference type="SAM" id="MobiDB-lite"/>
    </source>
</evidence>
<evidence type="ECO:0000313" key="3">
    <source>
        <dbReference type="Proteomes" id="UP000092666"/>
    </source>
</evidence>
<feature type="compositionally biased region" description="Polar residues" evidence="1">
    <location>
        <begin position="136"/>
        <end position="151"/>
    </location>
</feature>
<name>A0A1B9GXZ4_9TREE</name>
<dbReference type="AlphaFoldDB" id="A0A1B9GXZ4"/>
<evidence type="ECO:0000313" key="2">
    <source>
        <dbReference type="EMBL" id="OCF35882.1"/>
    </source>
</evidence>
<accession>A0A1B9GXZ4</accession>
<feature type="compositionally biased region" description="Basic and acidic residues" evidence="1">
    <location>
        <begin position="560"/>
        <end position="569"/>
    </location>
</feature>
<sequence length="588" mass="64564">MTYRDSFISTTSSDTYPSTMSSLSASALGLTDSPLPPKVRSSNSSAPSSPGSTHSPVRTRPSQQQLRSAPSKPSLYQEATKNAATRVVQQQVSSEALRSIPPKSSQTHLKVITGAPESASRPTSRLDSNAVMPSRPATTTPVKVATSSTIPPGTPPKTAQPGQLARARPLQPQRAQTAQSVTSTPSAAPKAPAFRQAVHRKPPPSPSYTERSFAEEWEDQLVQNAKHLTLGPAVISRKTRELEREREAQRKKDLEWERMGAWEAGQDATRQAEDPYPPSMPRVPVRAATTGVTTVHIGVRPRLHPSRASDSMLRNQPDPHVPNPLFSPAMANSELPEDAARPSYNTQHGAELLEKAKKEYEAWLAKKKEREGGIDNEIGGTRDWTPQGRREIARPGAVEGLAHSDEYERSPHPRIDPVAVQQMQALHMQMAMQEAHSQTAPQPRSGSRASPDEPKNQPKEDHLGSAQSHSQPLPQDPVQPKAQPSAEIDPQMQAQVQQMQQWGYPYPMMYDGRMSMEGYYPEQGYWDPSYWWGMGMMDDPQQQHIPTAAGGGVGDKKVQFAEVGQDKPSDQQQTASTPVTPEEAYPEM</sequence>
<dbReference type="Proteomes" id="UP000092666">
    <property type="component" value="Unassembled WGS sequence"/>
</dbReference>
<feature type="region of interest" description="Disordered" evidence="1">
    <location>
        <begin position="303"/>
        <end position="331"/>
    </location>
</feature>
<dbReference type="OrthoDB" id="2564719at2759"/>
<organism evidence="2 3">
    <name type="scientific">Kwoniella heveanensis BCC8398</name>
    <dbReference type="NCBI Taxonomy" id="1296120"/>
    <lineage>
        <taxon>Eukaryota</taxon>
        <taxon>Fungi</taxon>
        <taxon>Dikarya</taxon>
        <taxon>Basidiomycota</taxon>
        <taxon>Agaricomycotina</taxon>
        <taxon>Tremellomycetes</taxon>
        <taxon>Tremellales</taxon>
        <taxon>Cryptococcaceae</taxon>
        <taxon>Kwoniella</taxon>
    </lineage>
</organism>
<feature type="compositionally biased region" description="Low complexity" evidence="1">
    <location>
        <begin position="182"/>
        <end position="193"/>
    </location>
</feature>